<keyword evidence="1" id="KW-1133">Transmembrane helix</keyword>
<reference evidence="3 4" key="1">
    <citation type="submission" date="2019-03" db="EMBL/GenBank/DDBJ databases">
        <title>Genomic Encyclopedia of Type Strains, Phase IV (KMG-IV): sequencing the most valuable type-strain genomes for metagenomic binning, comparative biology and taxonomic classification.</title>
        <authorList>
            <person name="Goeker M."/>
        </authorList>
    </citation>
    <scope>NUCLEOTIDE SEQUENCE [LARGE SCALE GENOMIC DNA]</scope>
    <source>
        <strain evidence="3 4">DSM 16380</strain>
    </source>
</reference>
<feature type="transmembrane region" description="Helical" evidence="1">
    <location>
        <begin position="6"/>
        <end position="29"/>
    </location>
</feature>
<dbReference type="OrthoDB" id="5293867at2"/>
<proteinExistence type="predicted"/>
<evidence type="ECO:0000313" key="4">
    <source>
        <dbReference type="Proteomes" id="UP000295537"/>
    </source>
</evidence>
<dbReference type="Proteomes" id="UP000295537">
    <property type="component" value="Unassembled WGS sequence"/>
</dbReference>
<accession>A0A4R2N4C7</accession>
<sequence length="151" mass="17695">MFKFFLIVLATLILLAMFGYMVSLFMQLYQQKKRIKQAQQERHLNVIESIDVITRAMIATQCDFSEGVLRLKPLLNVVGKSLESYAAMWELYQLVETMPILDARKNLKRNERMKLDLVRQAKEAELDNQIKIELQRLLVDIGKYQQQLATD</sequence>
<keyword evidence="4" id="KW-1185">Reference proteome</keyword>
<feature type="domain" description="DUF2489" evidence="2">
    <location>
        <begin position="15"/>
        <end position="137"/>
    </location>
</feature>
<evidence type="ECO:0000256" key="1">
    <source>
        <dbReference type="SAM" id="Phobius"/>
    </source>
</evidence>
<protein>
    <submittedName>
        <fullName evidence="3">Uncharacterized protein DUF2489</fullName>
    </submittedName>
</protein>
<keyword evidence="1" id="KW-0472">Membrane</keyword>
<dbReference type="AlphaFoldDB" id="A0A4R2N4C7"/>
<dbReference type="EMBL" id="SLXJ01000019">
    <property type="protein sequence ID" value="TCP15309.1"/>
    <property type="molecule type" value="Genomic_DNA"/>
</dbReference>
<organism evidence="3 4">
    <name type="scientific">Nicoletella semolina</name>
    <dbReference type="NCBI Taxonomy" id="271160"/>
    <lineage>
        <taxon>Bacteria</taxon>
        <taxon>Pseudomonadati</taxon>
        <taxon>Pseudomonadota</taxon>
        <taxon>Gammaproteobacteria</taxon>
        <taxon>Pasteurellales</taxon>
        <taxon>Pasteurellaceae</taxon>
        <taxon>Nicoletella</taxon>
    </lineage>
</organism>
<dbReference type="Pfam" id="PF10675">
    <property type="entry name" value="DUF2489"/>
    <property type="match status" value="1"/>
</dbReference>
<keyword evidence="1" id="KW-0812">Transmembrane</keyword>
<dbReference type="RefSeq" id="WP_132502095.1">
    <property type="nucleotide sequence ID" value="NZ_LVXA01000001.1"/>
</dbReference>
<comment type="caution">
    <text evidence="3">The sequence shown here is derived from an EMBL/GenBank/DDBJ whole genome shotgun (WGS) entry which is preliminary data.</text>
</comment>
<evidence type="ECO:0000313" key="3">
    <source>
        <dbReference type="EMBL" id="TCP15309.1"/>
    </source>
</evidence>
<gene>
    <name evidence="3" type="ORF">EV693_11919</name>
</gene>
<dbReference type="InterPro" id="IPR019617">
    <property type="entry name" value="DUF2489"/>
</dbReference>
<evidence type="ECO:0000259" key="2">
    <source>
        <dbReference type="Pfam" id="PF10675"/>
    </source>
</evidence>
<name>A0A4R2N4C7_9PAST</name>